<gene>
    <name evidence="1" type="ORF">BA896_022380</name>
</gene>
<evidence type="ECO:0000313" key="1">
    <source>
        <dbReference type="EMBL" id="OFJ47170.1"/>
    </source>
</evidence>
<dbReference type="EMBL" id="MAQB02000008">
    <property type="protein sequence ID" value="OFJ47170.1"/>
    <property type="molecule type" value="Genomic_DNA"/>
</dbReference>
<dbReference type="SUPFAM" id="SSF81901">
    <property type="entry name" value="HCP-like"/>
    <property type="match status" value="1"/>
</dbReference>
<proteinExistence type="predicted"/>
<sequence>MPVAPASGLQLPSHTHGDANQASIRLDFRSLSSFWGMAGSLSPLMLGLLAANGEGVAKNSSIAARWLEKSSELGNRHAMILLYNA</sequence>
<reference evidence="1 2" key="1">
    <citation type="submission" date="2016-10" db="EMBL/GenBank/DDBJ databases">
        <title>Updated version of Genome Assembly of Janthinobacterium lividum ERGS5:01.</title>
        <authorList>
            <person name="Kumar R."/>
            <person name="Acharya V."/>
            <person name="Singh D."/>
        </authorList>
    </citation>
    <scope>NUCLEOTIDE SEQUENCE [LARGE SCALE GENOMIC DNA]</scope>
    <source>
        <strain evidence="1 2">ERGS5:01</strain>
    </source>
</reference>
<dbReference type="SMART" id="SM00671">
    <property type="entry name" value="SEL1"/>
    <property type="match status" value="1"/>
</dbReference>
<dbReference type="Gene3D" id="1.25.40.10">
    <property type="entry name" value="Tetratricopeptide repeat domain"/>
    <property type="match status" value="1"/>
</dbReference>
<dbReference type="Proteomes" id="UP000092634">
    <property type="component" value="Unassembled WGS sequence"/>
</dbReference>
<name>A0A1E8PMV2_9BURK</name>
<organism evidence="1 2">
    <name type="scientific">Janthinobacterium lividum</name>
    <dbReference type="NCBI Taxonomy" id="29581"/>
    <lineage>
        <taxon>Bacteria</taxon>
        <taxon>Pseudomonadati</taxon>
        <taxon>Pseudomonadota</taxon>
        <taxon>Betaproteobacteria</taxon>
        <taxon>Burkholderiales</taxon>
        <taxon>Oxalobacteraceae</taxon>
        <taxon>Janthinobacterium</taxon>
    </lineage>
</organism>
<dbReference type="AlphaFoldDB" id="A0A1E8PMV2"/>
<dbReference type="InterPro" id="IPR011990">
    <property type="entry name" value="TPR-like_helical_dom_sf"/>
</dbReference>
<evidence type="ECO:0000313" key="2">
    <source>
        <dbReference type="Proteomes" id="UP000092634"/>
    </source>
</evidence>
<comment type="caution">
    <text evidence="1">The sequence shown here is derived from an EMBL/GenBank/DDBJ whole genome shotgun (WGS) entry which is preliminary data.</text>
</comment>
<evidence type="ECO:0008006" key="3">
    <source>
        <dbReference type="Google" id="ProtNLM"/>
    </source>
</evidence>
<protein>
    <recommendedName>
        <fullName evidence="3">Sel1 repeat family protein</fullName>
    </recommendedName>
</protein>
<accession>A0A1E8PMV2</accession>
<dbReference type="InterPro" id="IPR006597">
    <property type="entry name" value="Sel1-like"/>
</dbReference>